<keyword evidence="2" id="KW-1185">Reference proteome</keyword>
<accession>A0A5B7H7K5</accession>
<evidence type="ECO:0000313" key="2">
    <source>
        <dbReference type="Proteomes" id="UP000324222"/>
    </source>
</evidence>
<dbReference type="AlphaFoldDB" id="A0A5B7H7K5"/>
<dbReference type="Proteomes" id="UP000324222">
    <property type="component" value="Unassembled WGS sequence"/>
</dbReference>
<protein>
    <submittedName>
        <fullName evidence="1">Uncharacterized protein</fullName>
    </submittedName>
</protein>
<evidence type="ECO:0000313" key="1">
    <source>
        <dbReference type="EMBL" id="MPC65809.1"/>
    </source>
</evidence>
<sequence length="29" mass="3393">MWSILSSSLTPRCLKMMMTMKSVVHYMLS</sequence>
<dbReference type="EMBL" id="VSRR010023875">
    <property type="protein sequence ID" value="MPC65809.1"/>
    <property type="molecule type" value="Genomic_DNA"/>
</dbReference>
<organism evidence="1 2">
    <name type="scientific">Portunus trituberculatus</name>
    <name type="common">Swimming crab</name>
    <name type="synonym">Neptunus trituberculatus</name>
    <dbReference type="NCBI Taxonomy" id="210409"/>
    <lineage>
        <taxon>Eukaryota</taxon>
        <taxon>Metazoa</taxon>
        <taxon>Ecdysozoa</taxon>
        <taxon>Arthropoda</taxon>
        <taxon>Crustacea</taxon>
        <taxon>Multicrustacea</taxon>
        <taxon>Malacostraca</taxon>
        <taxon>Eumalacostraca</taxon>
        <taxon>Eucarida</taxon>
        <taxon>Decapoda</taxon>
        <taxon>Pleocyemata</taxon>
        <taxon>Brachyura</taxon>
        <taxon>Eubrachyura</taxon>
        <taxon>Portunoidea</taxon>
        <taxon>Portunidae</taxon>
        <taxon>Portuninae</taxon>
        <taxon>Portunus</taxon>
    </lineage>
</organism>
<name>A0A5B7H7K5_PORTR</name>
<comment type="caution">
    <text evidence="1">The sequence shown here is derived from an EMBL/GenBank/DDBJ whole genome shotgun (WGS) entry which is preliminary data.</text>
</comment>
<gene>
    <name evidence="1" type="ORF">E2C01_059945</name>
</gene>
<reference evidence="1 2" key="1">
    <citation type="submission" date="2019-05" db="EMBL/GenBank/DDBJ databases">
        <title>Another draft genome of Portunus trituberculatus and its Hox gene families provides insights of decapod evolution.</title>
        <authorList>
            <person name="Jeong J.-H."/>
            <person name="Song I."/>
            <person name="Kim S."/>
            <person name="Choi T."/>
            <person name="Kim D."/>
            <person name="Ryu S."/>
            <person name="Kim W."/>
        </authorList>
    </citation>
    <scope>NUCLEOTIDE SEQUENCE [LARGE SCALE GENOMIC DNA]</scope>
    <source>
        <tissue evidence="1">Muscle</tissue>
    </source>
</reference>
<proteinExistence type="predicted"/>